<feature type="domain" description="SIS" evidence="5">
    <location>
        <begin position="122"/>
        <end position="258"/>
    </location>
</feature>
<keyword evidence="7" id="KW-1185">Reference proteome</keyword>
<gene>
    <name evidence="6" type="ORF">H9636_07620</name>
</gene>
<dbReference type="SUPFAM" id="SSF46689">
    <property type="entry name" value="Homeodomain-like"/>
    <property type="match status" value="1"/>
</dbReference>
<name>A0ABR8XBC1_9BACL</name>
<dbReference type="InterPro" id="IPR009057">
    <property type="entry name" value="Homeodomain-like_sf"/>
</dbReference>
<keyword evidence="3" id="KW-0804">Transcription</keyword>
<dbReference type="InterPro" id="IPR000281">
    <property type="entry name" value="HTH_RpiR"/>
</dbReference>
<feature type="domain" description="HTH rpiR-type" evidence="4">
    <location>
        <begin position="1"/>
        <end position="77"/>
    </location>
</feature>
<evidence type="ECO:0000259" key="5">
    <source>
        <dbReference type="PROSITE" id="PS51464"/>
    </source>
</evidence>
<comment type="caution">
    <text evidence="6">The sequence shown here is derived from an EMBL/GenBank/DDBJ whole genome shotgun (WGS) entry which is preliminary data.</text>
</comment>
<dbReference type="InterPro" id="IPR047640">
    <property type="entry name" value="RpiR-like"/>
</dbReference>
<dbReference type="Pfam" id="PF01418">
    <property type="entry name" value="HTH_6"/>
    <property type="match status" value="1"/>
</dbReference>
<reference evidence="6 7" key="1">
    <citation type="submission" date="2020-08" db="EMBL/GenBank/DDBJ databases">
        <title>A Genomic Blueprint of the Chicken Gut Microbiome.</title>
        <authorList>
            <person name="Gilroy R."/>
            <person name="Ravi A."/>
            <person name="Getino M."/>
            <person name="Pursley I."/>
            <person name="Horton D.L."/>
            <person name="Alikhan N.-F."/>
            <person name="Baker D."/>
            <person name="Gharbi K."/>
            <person name="Hall N."/>
            <person name="Watson M."/>
            <person name="Adriaenssens E.M."/>
            <person name="Foster-Nyarko E."/>
            <person name="Jarju S."/>
            <person name="Secka A."/>
            <person name="Antonio M."/>
            <person name="Oren A."/>
            <person name="Chaudhuri R."/>
            <person name="La Ragione R.M."/>
            <person name="Hildebrand F."/>
            <person name="Pallen M.J."/>
        </authorList>
    </citation>
    <scope>NUCLEOTIDE SEQUENCE [LARGE SCALE GENOMIC DNA]</scope>
    <source>
        <strain evidence="6 7">Re31</strain>
    </source>
</reference>
<keyword evidence="1" id="KW-0805">Transcription regulation</keyword>
<dbReference type="PROSITE" id="PS51464">
    <property type="entry name" value="SIS"/>
    <property type="match status" value="1"/>
</dbReference>
<dbReference type="Gene3D" id="3.40.50.10490">
    <property type="entry name" value="Glucose-6-phosphate isomerase like protein, domain 1"/>
    <property type="match status" value="1"/>
</dbReference>
<dbReference type="InterPro" id="IPR001347">
    <property type="entry name" value="SIS_dom"/>
</dbReference>
<dbReference type="PROSITE" id="PS51071">
    <property type="entry name" value="HTH_RPIR"/>
    <property type="match status" value="1"/>
</dbReference>
<evidence type="ECO:0000313" key="6">
    <source>
        <dbReference type="EMBL" id="MBD8026520.1"/>
    </source>
</evidence>
<accession>A0ABR8XBC1</accession>
<dbReference type="InterPro" id="IPR046348">
    <property type="entry name" value="SIS_dom_sf"/>
</dbReference>
<evidence type="ECO:0000256" key="2">
    <source>
        <dbReference type="ARBA" id="ARBA00023125"/>
    </source>
</evidence>
<dbReference type="PANTHER" id="PTHR30514">
    <property type="entry name" value="GLUCOKINASE"/>
    <property type="match status" value="1"/>
</dbReference>
<evidence type="ECO:0000313" key="7">
    <source>
        <dbReference type="Proteomes" id="UP000640930"/>
    </source>
</evidence>
<evidence type="ECO:0000256" key="3">
    <source>
        <dbReference type="ARBA" id="ARBA00023163"/>
    </source>
</evidence>
<dbReference type="EMBL" id="JACSQA010000008">
    <property type="protein sequence ID" value="MBD8026520.1"/>
    <property type="molecule type" value="Genomic_DNA"/>
</dbReference>
<organism evidence="6 7">
    <name type="scientific">Ureibacillus galli</name>
    <dbReference type="NCBI Taxonomy" id="2762222"/>
    <lineage>
        <taxon>Bacteria</taxon>
        <taxon>Bacillati</taxon>
        <taxon>Bacillota</taxon>
        <taxon>Bacilli</taxon>
        <taxon>Bacillales</taxon>
        <taxon>Caryophanaceae</taxon>
        <taxon>Ureibacillus</taxon>
    </lineage>
</organism>
<protein>
    <submittedName>
        <fullName evidence="6">MurR/RpiR family transcriptional regulator</fullName>
    </submittedName>
</protein>
<sequence>MSFCDEVKKRFIRLSRGQRKVAQFVIDNPNIIATHIASDVGKQIGISESTVIRFCYSMDLSGYLELQEKIKEDLLQAEVKLEYEHPLISKKHEHFLSEVMNRDIKSILNTIHVIDEKQFEYAIRLMHESNYLYVLGFRQSSPSASFVTCTLSHYRKHVKQIEHDVENIVQQISTMDEESLLIVIALDGIYEDDLTIIQLAKNKNVKVIAITNTNHSPIIEHADVLFKVGGQKQETSETIMASHSLIHALVEGMVAQNRGQYTKYNKKNQQDSSLGKINMM</sequence>
<proteinExistence type="predicted"/>
<dbReference type="SUPFAM" id="SSF53697">
    <property type="entry name" value="SIS domain"/>
    <property type="match status" value="1"/>
</dbReference>
<dbReference type="CDD" id="cd05013">
    <property type="entry name" value="SIS_RpiR"/>
    <property type="match status" value="1"/>
</dbReference>
<dbReference type="Gene3D" id="1.10.10.10">
    <property type="entry name" value="Winged helix-like DNA-binding domain superfamily/Winged helix DNA-binding domain"/>
    <property type="match status" value="1"/>
</dbReference>
<dbReference type="RefSeq" id="WP_191707021.1">
    <property type="nucleotide sequence ID" value="NZ_JACSQA010000008.1"/>
</dbReference>
<evidence type="ECO:0000259" key="4">
    <source>
        <dbReference type="PROSITE" id="PS51071"/>
    </source>
</evidence>
<evidence type="ECO:0000256" key="1">
    <source>
        <dbReference type="ARBA" id="ARBA00023015"/>
    </source>
</evidence>
<keyword evidence="2" id="KW-0238">DNA-binding</keyword>
<dbReference type="InterPro" id="IPR035472">
    <property type="entry name" value="RpiR-like_SIS"/>
</dbReference>
<dbReference type="Pfam" id="PF01380">
    <property type="entry name" value="SIS"/>
    <property type="match status" value="1"/>
</dbReference>
<dbReference type="Proteomes" id="UP000640930">
    <property type="component" value="Unassembled WGS sequence"/>
</dbReference>
<dbReference type="InterPro" id="IPR036388">
    <property type="entry name" value="WH-like_DNA-bd_sf"/>
</dbReference>